<sequence length="206" mass="22775">MADNDVHLDYGGDQEPIDMSDARKRVERTVVARQGQPRFRNELLRTYGNRCAVTRCSTAVLLDAAHLLPYRGPQTNRTDNGILLRTDLHTLFDSHLMTFMYRNEDQLVALFSPGVDASLSVLAWLSCAPPPDNSCRPHPDALEQHRQACPWLQKRVEDLTLELHRGQRSAPTPIGVRALHQTAQPGGPSASSHGAVVVRLTANGLA</sequence>
<accession>A0ABX5ZBB3</accession>
<dbReference type="InterPro" id="IPR003615">
    <property type="entry name" value="HNH_nuc"/>
</dbReference>
<dbReference type="GO" id="GO:0004519">
    <property type="term" value="F:endonuclease activity"/>
    <property type="evidence" value="ECO:0007669"/>
    <property type="project" value="UniProtKB-KW"/>
</dbReference>
<evidence type="ECO:0000259" key="1">
    <source>
        <dbReference type="Pfam" id="PF13391"/>
    </source>
</evidence>
<reference evidence="2 3" key="1">
    <citation type="submission" date="2019-08" db="EMBL/GenBank/DDBJ databases">
        <title>Dermacoccus abyssi strain HZAU 226, whole genome Nanopore sequencing project.</title>
        <authorList>
            <person name="Guo A."/>
            <person name="Zhang X."/>
            <person name="Ruan Y."/>
            <person name="Liu W."/>
            <person name="Chen Q."/>
            <person name="Gu L."/>
        </authorList>
    </citation>
    <scope>NUCLEOTIDE SEQUENCE [LARGE SCALE GENOMIC DNA]</scope>
    <source>
        <strain evidence="2 3">HZAU 226</strain>
    </source>
</reference>
<dbReference type="Proteomes" id="UP000323565">
    <property type="component" value="Chromosome"/>
</dbReference>
<keyword evidence="2" id="KW-0540">Nuclease</keyword>
<evidence type="ECO:0000313" key="3">
    <source>
        <dbReference type="Proteomes" id="UP000323565"/>
    </source>
</evidence>
<protein>
    <submittedName>
        <fullName evidence="2">HNH endonuclease</fullName>
    </submittedName>
</protein>
<dbReference type="Pfam" id="PF13391">
    <property type="entry name" value="HNH_2"/>
    <property type="match status" value="1"/>
</dbReference>
<keyword evidence="3" id="KW-1185">Reference proteome</keyword>
<feature type="domain" description="HNH nuclease" evidence="1">
    <location>
        <begin position="51"/>
        <end position="99"/>
    </location>
</feature>
<dbReference type="EMBL" id="CP043031">
    <property type="protein sequence ID" value="QEH93070.1"/>
    <property type="molecule type" value="Genomic_DNA"/>
</dbReference>
<proteinExistence type="predicted"/>
<name>A0ABX5ZBB3_9MICO</name>
<keyword evidence="2" id="KW-0255">Endonuclease</keyword>
<keyword evidence="2" id="KW-0378">Hydrolase</keyword>
<gene>
    <name evidence="2" type="ORF">FV141_05635</name>
</gene>
<evidence type="ECO:0000313" key="2">
    <source>
        <dbReference type="EMBL" id="QEH93070.1"/>
    </source>
</evidence>
<organism evidence="2 3">
    <name type="scientific">Dermacoccus abyssi</name>
    <dbReference type="NCBI Taxonomy" id="322596"/>
    <lineage>
        <taxon>Bacteria</taxon>
        <taxon>Bacillati</taxon>
        <taxon>Actinomycetota</taxon>
        <taxon>Actinomycetes</taxon>
        <taxon>Micrococcales</taxon>
        <taxon>Dermacoccaceae</taxon>
        <taxon>Dermacoccus</taxon>
    </lineage>
</organism>